<keyword evidence="3" id="KW-1185">Reference proteome</keyword>
<dbReference type="PANTHER" id="PTHR47534:SF3">
    <property type="entry name" value="ALCOHOL DEHYDROGENASE-LIKE C-TERMINAL DOMAIN-CONTAINING PROTEIN"/>
    <property type="match status" value="1"/>
</dbReference>
<dbReference type="RefSeq" id="WP_405444685.1">
    <property type="nucleotide sequence ID" value="NZ_CP108164.1"/>
</dbReference>
<dbReference type="SUPFAM" id="SSF51735">
    <property type="entry name" value="NAD(P)-binding Rossmann-fold domains"/>
    <property type="match status" value="1"/>
</dbReference>
<dbReference type="InterPro" id="IPR036291">
    <property type="entry name" value="NAD(P)-bd_dom_sf"/>
</dbReference>
<evidence type="ECO:0000313" key="2">
    <source>
        <dbReference type="EMBL" id="WTQ79009.1"/>
    </source>
</evidence>
<dbReference type="InterPro" id="IPR052228">
    <property type="entry name" value="Sec_Metab_Biosynth_Oxidored"/>
</dbReference>
<reference evidence="2 3" key="1">
    <citation type="submission" date="2022-10" db="EMBL/GenBank/DDBJ databases">
        <title>The complete genomes of actinobacterial strains from the NBC collection.</title>
        <authorList>
            <person name="Joergensen T.S."/>
            <person name="Alvarez Arevalo M."/>
            <person name="Sterndorff E.B."/>
            <person name="Faurdal D."/>
            <person name="Vuksanovic O."/>
            <person name="Mourched A.-S."/>
            <person name="Charusanti P."/>
            <person name="Shaw S."/>
            <person name="Blin K."/>
            <person name="Weber T."/>
        </authorList>
    </citation>
    <scope>NUCLEOTIDE SEQUENCE [LARGE SCALE GENOMIC DNA]</scope>
    <source>
        <strain evidence="2 3">NBC_00156</strain>
    </source>
</reference>
<organism evidence="2 3">
    <name type="scientific">Streptomyces achromogenes</name>
    <dbReference type="NCBI Taxonomy" id="67255"/>
    <lineage>
        <taxon>Bacteria</taxon>
        <taxon>Bacillati</taxon>
        <taxon>Actinomycetota</taxon>
        <taxon>Actinomycetes</taxon>
        <taxon>Kitasatosporales</taxon>
        <taxon>Streptomycetaceae</taxon>
        <taxon>Streptomyces</taxon>
    </lineage>
</organism>
<sequence>MRTVVITGGTDGIGRGLARTHLGRGDRVVTVGTDKAKAEPGALFLRADLELIDDRRLIDRLSAELDTIDVLVLGARFQRSRRTETADGSESNFALSYLSRFLLSHGLAGLLGRAADPVVLNLGGAGCFGPPRWDALQQRTRYQGLTAMIRAGILNAALAVDFVGRHPSIQYVLNFPGTVATSFAGDYDEAEAAQIGRLRATGKPVETAVGEILPFLDSGALAHPVALSEGVAIPLDPQASSPADARRLHDYTREVLAR</sequence>
<dbReference type="EMBL" id="CP108164">
    <property type="protein sequence ID" value="WTQ79009.1"/>
    <property type="molecule type" value="Genomic_DNA"/>
</dbReference>
<accession>A0ABZ1KEB4</accession>
<gene>
    <name evidence="2" type="ORF">OG350_01260</name>
</gene>
<dbReference type="GeneID" id="97279008"/>
<dbReference type="PANTHER" id="PTHR47534">
    <property type="entry name" value="YALI0E05731P"/>
    <property type="match status" value="1"/>
</dbReference>
<protein>
    <submittedName>
        <fullName evidence="2">SDR family NAD(P)-dependent oxidoreductase</fullName>
    </submittedName>
</protein>
<dbReference type="Gene3D" id="3.40.50.720">
    <property type="entry name" value="NAD(P)-binding Rossmann-like Domain"/>
    <property type="match status" value="1"/>
</dbReference>
<proteinExistence type="predicted"/>
<evidence type="ECO:0000313" key="3">
    <source>
        <dbReference type="Proteomes" id="UP001622557"/>
    </source>
</evidence>
<evidence type="ECO:0000256" key="1">
    <source>
        <dbReference type="ARBA" id="ARBA00023002"/>
    </source>
</evidence>
<keyword evidence="1" id="KW-0560">Oxidoreductase</keyword>
<dbReference type="Proteomes" id="UP001622557">
    <property type="component" value="Chromosome"/>
</dbReference>
<dbReference type="InterPro" id="IPR002347">
    <property type="entry name" value="SDR_fam"/>
</dbReference>
<dbReference type="Pfam" id="PF00106">
    <property type="entry name" value="adh_short"/>
    <property type="match status" value="1"/>
</dbReference>
<name>A0ABZ1KEB4_STRAH</name>